<comment type="caution">
    <text evidence="1">The sequence shown here is derived from an EMBL/GenBank/DDBJ whole genome shotgun (WGS) entry which is preliminary data.</text>
</comment>
<proteinExistence type="predicted"/>
<dbReference type="Proteomes" id="UP001501009">
    <property type="component" value="Unassembled WGS sequence"/>
</dbReference>
<dbReference type="RefSeq" id="WP_275772424.1">
    <property type="nucleotide sequence ID" value="NZ_BAABDE010000020.1"/>
</dbReference>
<evidence type="ECO:0000313" key="2">
    <source>
        <dbReference type="Proteomes" id="UP001501009"/>
    </source>
</evidence>
<organism evidence="1 2">
    <name type="scientific">Streptomyces coacervatus</name>
    <dbReference type="NCBI Taxonomy" id="647381"/>
    <lineage>
        <taxon>Bacteria</taxon>
        <taxon>Bacillati</taxon>
        <taxon>Actinomycetota</taxon>
        <taxon>Actinomycetes</taxon>
        <taxon>Kitasatosporales</taxon>
        <taxon>Streptomycetaceae</taxon>
        <taxon>Streptomyces</taxon>
    </lineage>
</organism>
<keyword evidence="2" id="KW-1185">Reference proteome</keyword>
<accession>A0ABP7I6D7</accession>
<dbReference type="EMBL" id="BAABDE010000020">
    <property type="protein sequence ID" value="GAA3808848.1"/>
    <property type="molecule type" value="Genomic_DNA"/>
</dbReference>
<protein>
    <submittedName>
        <fullName evidence="1">Uncharacterized protein</fullName>
    </submittedName>
</protein>
<gene>
    <name evidence="1" type="ORF">GCM10022403_048670</name>
</gene>
<evidence type="ECO:0000313" key="1">
    <source>
        <dbReference type="EMBL" id="GAA3808848.1"/>
    </source>
</evidence>
<name>A0ABP7I6D7_9ACTN</name>
<reference evidence="2" key="1">
    <citation type="journal article" date="2019" name="Int. J. Syst. Evol. Microbiol.">
        <title>The Global Catalogue of Microorganisms (GCM) 10K type strain sequencing project: providing services to taxonomists for standard genome sequencing and annotation.</title>
        <authorList>
            <consortium name="The Broad Institute Genomics Platform"/>
            <consortium name="The Broad Institute Genome Sequencing Center for Infectious Disease"/>
            <person name="Wu L."/>
            <person name="Ma J."/>
        </authorList>
    </citation>
    <scope>NUCLEOTIDE SEQUENCE [LARGE SCALE GENOMIC DNA]</scope>
    <source>
        <strain evidence="2">JCM 17138</strain>
    </source>
</reference>
<sequence length="83" mass="8802">MAIYQNDIWVDRDVDGYQPAPLITLRAAPGNTAEDVSTLVAADDGLVCLTCLWWTAEGPARLVSATDTCMSPGGFLGVAWSSI</sequence>